<comment type="caution">
    <text evidence="2">The sequence shown here is derived from an EMBL/GenBank/DDBJ whole genome shotgun (WGS) entry which is preliminary data.</text>
</comment>
<dbReference type="RefSeq" id="WP_343904244.1">
    <property type="nucleotide sequence ID" value="NZ_BAAAIS010000002.1"/>
</dbReference>
<dbReference type="Proteomes" id="UP001597280">
    <property type="component" value="Unassembled WGS sequence"/>
</dbReference>
<sequence>MARRVTPTVLDSVPEADSPADTPAAVMEEAAEQAGKRLYGAQRGLTGPALEKAWAAAPDGLRAYYTA</sequence>
<proteinExistence type="predicted"/>
<feature type="region of interest" description="Disordered" evidence="1">
    <location>
        <begin position="1"/>
        <end position="23"/>
    </location>
</feature>
<organism evidence="2 3">
    <name type="scientific">Brachybacterium rhamnosum</name>
    <dbReference type="NCBI Taxonomy" id="173361"/>
    <lineage>
        <taxon>Bacteria</taxon>
        <taxon>Bacillati</taxon>
        <taxon>Actinomycetota</taxon>
        <taxon>Actinomycetes</taxon>
        <taxon>Micrococcales</taxon>
        <taxon>Dermabacteraceae</taxon>
        <taxon>Brachybacterium</taxon>
    </lineage>
</organism>
<name>A0ABW4PW35_9MICO</name>
<evidence type="ECO:0000256" key="1">
    <source>
        <dbReference type="SAM" id="MobiDB-lite"/>
    </source>
</evidence>
<gene>
    <name evidence="2" type="ORF">ACFSDA_08065</name>
</gene>
<protein>
    <submittedName>
        <fullName evidence="2">Uncharacterized protein</fullName>
    </submittedName>
</protein>
<dbReference type="EMBL" id="JBHUFL010000002">
    <property type="protein sequence ID" value="MFD1835033.1"/>
    <property type="molecule type" value="Genomic_DNA"/>
</dbReference>
<evidence type="ECO:0000313" key="3">
    <source>
        <dbReference type="Proteomes" id="UP001597280"/>
    </source>
</evidence>
<evidence type="ECO:0000313" key="2">
    <source>
        <dbReference type="EMBL" id="MFD1835033.1"/>
    </source>
</evidence>
<reference evidence="3" key="1">
    <citation type="journal article" date="2019" name="Int. J. Syst. Evol. Microbiol.">
        <title>The Global Catalogue of Microorganisms (GCM) 10K type strain sequencing project: providing services to taxonomists for standard genome sequencing and annotation.</title>
        <authorList>
            <consortium name="The Broad Institute Genomics Platform"/>
            <consortium name="The Broad Institute Genome Sequencing Center for Infectious Disease"/>
            <person name="Wu L."/>
            <person name="Ma J."/>
        </authorList>
    </citation>
    <scope>NUCLEOTIDE SEQUENCE [LARGE SCALE GENOMIC DNA]</scope>
    <source>
        <strain evidence="3">JCM 11650</strain>
    </source>
</reference>
<keyword evidence="3" id="KW-1185">Reference proteome</keyword>
<accession>A0ABW4PW35</accession>